<keyword evidence="2" id="KW-0479">Metal-binding</keyword>
<evidence type="ECO:0000313" key="4">
    <source>
        <dbReference type="EMBL" id="MBB6069585.1"/>
    </source>
</evidence>
<dbReference type="GO" id="GO:0004493">
    <property type="term" value="F:methylmalonyl-CoA epimerase activity"/>
    <property type="evidence" value="ECO:0007669"/>
    <property type="project" value="TreeGrafter"/>
</dbReference>
<evidence type="ECO:0000259" key="3">
    <source>
        <dbReference type="PROSITE" id="PS51819"/>
    </source>
</evidence>
<dbReference type="InterPro" id="IPR029068">
    <property type="entry name" value="Glyas_Bleomycin-R_OHBP_Dase"/>
</dbReference>
<gene>
    <name evidence="4" type="ORF">HNQ61_001200</name>
</gene>
<dbReference type="PANTHER" id="PTHR43048">
    <property type="entry name" value="METHYLMALONYL-COA EPIMERASE"/>
    <property type="match status" value="1"/>
</dbReference>
<feature type="domain" description="VOC" evidence="3">
    <location>
        <begin position="5"/>
        <end position="133"/>
    </location>
</feature>
<organism evidence="4 5">
    <name type="scientific">Longimicrobium terrae</name>
    <dbReference type="NCBI Taxonomy" id="1639882"/>
    <lineage>
        <taxon>Bacteria</taxon>
        <taxon>Pseudomonadati</taxon>
        <taxon>Gemmatimonadota</taxon>
        <taxon>Longimicrobiia</taxon>
        <taxon>Longimicrobiales</taxon>
        <taxon>Longimicrobiaceae</taxon>
        <taxon>Longimicrobium</taxon>
    </lineage>
</organism>
<dbReference type="RefSeq" id="WP_170037289.1">
    <property type="nucleotide sequence ID" value="NZ_JABDTL010000002.1"/>
</dbReference>
<dbReference type="PROSITE" id="PS51819">
    <property type="entry name" value="VOC"/>
    <property type="match status" value="1"/>
</dbReference>
<sequence length="135" mass="14673">MTERALDHVGIAVHSLDESLPAFESITGHKGYGRERVDSQGVEVVFLGTGEGRLELLAPTREDSAVAKYLARRGPGMHHLCYRVPDLAAELDRYRAEGKQLIDEAPRPGAAGHLVAFIHPRSTNGVLTELLQAGH</sequence>
<evidence type="ECO:0000256" key="2">
    <source>
        <dbReference type="ARBA" id="ARBA00022723"/>
    </source>
</evidence>
<dbReference type="SUPFAM" id="SSF54593">
    <property type="entry name" value="Glyoxalase/Bleomycin resistance protein/Dihydroxybiphenyl dioxygenase"/>
    <property type="match status" value="1"/>
</dbReference>
<proteinExistence type="inferred from homology"/>
<dbReference type="NCBIfam" id="TIGR03081">
    <property type="entry name" value="metmalonyl_epim"/>
    <property type="match status" value="1"/>
</dbReference>
<dbReference type="CDD" id="cd07249">
    <property type="entry name" value="MMCE"/>
    <property type="match status" value="1"/>
</dbReference>
<comment type="similarity">
    <text evidence="1">Belongs to the methylmalonyl-CoA epimerase family.</text>
</comment>
<dbReference type="Proteomes" id="UP000582837">
    <property type="component" value="Unassembled WGS sequence"/>
</dbReference>
<dbReference type="Gene3D" id="3.10.180.10">
    <property type="entry name" value="2,3-Dihydroxybiphenyl 1,2-Dioxygenase, domain 1"/>
    <property type="match status" value="1"/>
</dbReference>
<dbReference type="GO" id="GO:0046872">
    <property type="term" value="F:metal ion binding"/>
    <property type="evidence" value="ECO:0007669"/>
    <property type="project" value="UniProtKB-KW"/>
</dbReference>
<dbReference type="PANTHER" id="PTHR43048:SF3">
    <property type="entry name" value="METHYLMALONYL-COA EPIMERASE, MITOCHONDRIAL"/>
    <property type="match status" value="1"/>
</dbReference>
<dbReference type="InterPro" id="IPR017515">
    <property type="entry name" value="MeMalonyl-CoA_epimerase"/>
</dbReference>
<protein>
    <submittedName>
        <fullName evidence="4">Methylmalonyl-CoA epimerase</fullName>
    </submittedName>
</protein>
<reference evidence="4 5" key="1">
    <citation type="submission" date="2020-08" db="EMBL/GenBank/DDBJ databases">
        <title>Genomic Encyclopedia of Type Strains, Phase IV (KMG-IV): sequencing the most valuable type-strain genomes for metagenomic binning, comparative biology and taxonomic classification.</title>
        <authorList>
            <person name="Goeker M."/>
        </authorList>
    </citation>
    <scope>NUCLEOTIDE SEQUENCE [LARGE SCALE GENOMIC DNA]</scope>
    <source>
        <strain evidence="4 5">DSM 29007</strain>
    </source>
</reference>
<dbReference type="EMBL" id="JACHIA010000002">
    <property type="protein sequence ID" value="MBB6069585.1"/>
    <property type="molecule type" value="Genomic_DNA"/>
</dbReference>
<evidence type="ECO:0000256" key="1">
    <source>
        <dbReference type="ARBA" id="ARBA00009308"/>
    </source>
</evidence>
<dbReference type="InterPro" id="IPR051785">
    <property type="entry name" value="MMCE/EMCE_epimerase"/>
</dbReference>
<dbReference type="Pfam" id="PF13669">
    <property type="entry name" value="Glyoxalase_4"/>
    <property type="match status" value="1"/>
</dbReference>
<dbReference type="GO" id="GO:0046491">
    <property type="term" value="P:L-methylmalonyl-CoA metabolic process"/>
    <property type="evidence" value="ECO:0007669"/>
    <property type="project" value="TreeGrafter"/>
</dbReference>
<dbReference type="InterPro" id="IPR037523">
    <property type="entry name" value="VOC_core"/>
</dbReference>
<name>A0A841GWL5_9BACT</name>
<evidence type="ECO:0000313" key="5">
    <source>
        <dbReference type="Proteomes" id="UP000582837"/>
    </source>
</evidence>
<dbReference type="AlphaFoldDB" id="A0A841GWL5"/>
<keyword evidence="5" id="KW-1185">Reference proteome</keyword>
<accession>A0A841GWL5</accession>
<comment type="caution">
    <text evidence="4">The sequence shown here is derived from an EMBL/GenBank/DDBJ whole genome shotgun (WGS) entry which is preliminary data.</text>
</comment>